<organism evidence="1 2">
    <name type="scientific">Oculimacula yallundae</name>
    <dbReference type="NCBI Taxonomy" id="86028"/>
    <lineage>
        <taxon>Eukaryota</taxon>
        <taxon>Fungi</taxon>
        <taxon>Dikarya</taxon>
        <taxon>Ascomycota</taxon>
        <taxon>Pezizomycotina</taxon>
        <taxon>Leotiomycetes</taxon>
        <taxon>Helotiales</taxon>
        <taxon>Ploettnerulaceae</taxon>
        <taxon>Oculimacula</taxon>
    </lineage>
</organism>
<reference evidence="1 2" key="1">
    <citation type="journal article" date="2024" name="Commun. Biol.">
        <title>Comparative genomic analysis of thermophilic fungi reveals convergent evolutionary adaptations and gene losses.</title>
        <authorList>
            <person name="Steindorff A.S."/>
            <person name="Aguilar-Pontes M.V."/>
            <person name="Robinson A.J."/>
            <person name="Andreopoulos B."/>
            <person name="LaButti K."/>
            <person name="Kuo A."/>
            <person name="Mondo S."/>
            <person name="Riley R."/>
            <person name="Otillar R."/>
            <person name="Haridas S."/>
            <person name="Lipzen A."/>
            <person name="Grimwood J."/>
            <person name="Schmutz J."/>
            <person name="Clum A."/>
            <person name="Reid I.D."/>
            <person name="Moisan M.C."/>
            <person name="Butler G."/>
            <person name="Nguyen T.T.M."/>
            <person name="Dewar K."/>
            <person name="Conant G."/>
            <person name="Drula E."/>
            <person name="Henrissat B."/>
            <person name="Hansel C."/>
            <person name="Singer S."/>
            <person name="Hutchinson M.I."/>
            <person name="de Vries R.P."/>
            <person name="Natvig D.O."/>
            <person name="Powell A.J."/>
            <person name="Tsang A."/>
            <person name="Grigoriev I.V."/>
        </authorList>
    </citation>
    <scope>NUCLEOTIDE SEQUENCE [LARGE SCALE GENOMIC DNA]</scope>
    <source>
        <strain evidence="1 2">CBS 494.80</strain>
    </source>
</reference>
<gene>
    <name evidence="1" type="ORF">VTL71DRAFT_13737</name>
</gene>
<dbReference type="Proteomes" id="UP001595075">
    <property type="component" value="Unassembled WGS sequence"/>
</dbReference>
<dbReference type="EMBL" id="JAZHXI010000006">
    <property type="protein sequence ID" value="KAL2070711.1"/>
    <property type="molecule type" value="Genomic_DNA"/>
</dbReference>
<accession>A0ABR4CNC3</accession>
<name>A0ABR4CNC3_9HELO</name>
<proteinExistence type="predicted"/>
<protein>
    <submittedName>
        <fullName evidence="1">Uncharacterized protein</fullName>
    </submittedName>
</protein>
<keyword evidence="2" id="KW-1185">Reference proteome</keyword>
<evidence type="ECO:0000313" key="1">
    <source>
        <dbReference type="EMBL" id="KAL2070711.1"/>
    </source>
</evidence>
<evidence type="ECO:0000313" key="2">
    <source>
        <dbReference type="Proteomes" id="UP001595075"/>
    </source>
</evidence>
<comment type="caution">
    <text evidence="1">The sequence shown here is derived from an EMBL/GenBank/DDBJ whole genome shotgun (WGS) entry which is preliminary data.</text>
</comment>
<sequence length="94" mass="11059">MMGLWKWECLWMERSGMGFYCSRLVTHSNLAMGVIVRISKNFLEYQFIFVHFDKEASKRINTFDIITATNHFTIFTTSCCDLPRNDCPYKVNGM</sequence>